<dbReference type="EMBL" id="GL378429">
    <property type="protein sequence ID" value="EFJ40050.1"/>
    <property type="molecule type" value="Genomic_DNA"/>
</dbReference>
<organism evidence="3">
    <name type="scientific">Volvox carteri f. nagariensis</name>
    <dbReference type="NCBI Taxonomy" id="3068"/>
    <lineage>
        <taxon>Eukaryota</taxon>
        <taxon>Viridiplantae</taxon>
        <taxon>Chlorophyta</taxon>
        <taxon>core chlorophytes</taxon>
        <taxon>Chlorophyceae</taxon>
        <taxon>CS clade</taxon>
        <taxon>Chlamydomonadales</taxon>
        <taxon>Volvocaceae</taxon>
        <taxon>Volvox</taxon>
    </lineage>
</organism>
<evidence type="ECO:0000313" key="2">
    <source>
        <dbReference type="EMBL" id="EFJ40050.1"/>
    </source>
</evidence>
<dbReference type="KEGG" id="vcn:VOLCADRAFT_100193"/>
<dbReference type="Proteomes" id="UP000001058">
    <property type="component" value="Unassembled WGS sequence"/>
</dbReference>
<evidence type="ECO:0000256" key="1">
    <source>
        <dbReference type="SAM" id="MobiDB-lite"/>
    </source>
</evidence>
<dbReference type="AlphaFoldDB" id="D8UJN0"/>
<protein>
    <recommendedName>
        <fullName evidence="4">C-type lectin domain-containing protein</fullName>
    </recommendedName>
</protein>
<dbReference type="InterPro" id="IPR016187">
    <property type="entry name" value="CTDL_fold"/>
</dbReference>
<feature type="region of interest" description="Disordered" evidence="1">
    <location>
        <begin position="1"/>
        <end position="27"/>
    </location>
</feature>
<dbReference type="SUPFAM" id="SSF56436">
    <property type="entry name" value="C-type lectin-like"/>
    <property type="match status" value="1"/>
</dbReference>
<feature type="compositionally biased region" description="Pro residues" evidence="1">
    <location>
        <begin position="12"/>
        <end position="26"/>
    </location>
</feature>
<sequence>MCVRVPQKPRRPPPSPKPSPPPPPPGKQFQAYKYKKYVYIFSVNSYTYSEAANFCYSRGYSLVPYRDLLSKDVTGALCFNSGLGCWVAGAQSGYCPFIDPSGNGGPYARNCEEKQRVLCFRPSP</sequence>
<evidence type="ECO:0008006" key="4">
    <source>
        <dbReference type="Google" id="ProtNLM"/>
    </source>
</evidence>
<dbReference type="OrthoDB" id="539591at2759"/>
<name>D8UJN0_VOLCA</name>
<proteinExistence type="predicted"/>
<gene>
    <name evidence="2" type="ORF">VOLCADRAFT_100193</name>
</gene>
<accession>D8UJN0</accession>
<dbReference type="InParanoid" id="D8UJN0"/>
<evidence type="ECO:0000313" key="3">
    <source>
        <dbReference type="Proteomes" id="UP000001058"/>
    </source>
</evidence>
<reference evidence="2 3" key="1">
    <citation type="journal article" date="2010" name="Science">
        <title>Genomic analysis of organismal complexity in the multicellular green alga Volvox carteri.</title>
        <authorList>
            <person name="Prochnik S.E."/>
            <person name="Umen J."/>
            <person name="Nedelcu A.M."/>
            <person name="Hallmann A."/>
            <person name="Miller S.M."/>
            <person name="Nishii I."/>
            <person name="Ferris P."/>
            <person name="Kuo A."/>
            <person name="Mitros T."/>
            <person name="Fritz-Laylin L.K."/>
            <person name="Hellsten U."/>
            <person name="Chapman J."/>
            <person name="Simakov O."/>
            <person name="Rensing S.A."/>
            <person name="Terry A."/>
            <person name="Pangilinan J."/>
            <person name="Kapitonov V."/>
            <person name="Jurka J."/>
            <person name="Salamov A."/>
            <person name="Shapiro H."/>
            <person name="Schmutz J."/>
            <person name="Grimwood J."/>
            <person name="Lindquist E."/>
            <person name="Lucas S."/>
            <person name="Grigoriev I.V."/>
            <person name="Schmitt R."/>
            <person name="Kirk D."/>
            <person name="Rokhsar D.S."/>
        </authorList>
    </citation>
    <scope>NUCLEOTIDE SEQUENCE [LARGE SCALE GENOMIC DNA]</scope>
    <source>
        <strain evidence="3">f. Nagariensis / Eve</strain>
    </source>
</reference>
<dbReference type="GeneID" id="9621170"/>
<keyword evidence="3" id="KW-1185">Reference proteome</keyword>
<dbReference type="RefSeq" id="XP_002958862.1">
    <property type="nucleotide sequence ID" value="XM_002958816.1"/>
</dbReference>